<reference evidence="19 21" key="3">
    <citation type="submission" date="2017-09" db="EMBL/GenBank/DDBJ databases">
        <title>Bacterial strain isolated from the female urinary microbiota.</title>
        <authorList>
            <person name="Thomas-White K."/>
            <person name="Kumar N."/>
            <person name="Forster S."/>
            <person name="Putonti C."/>
            <person name="Lawley T."/>
            <person name="Wolfe A.J."/>
        </authorList>
    </citation>
    <scope>NUCLEOTIDE SEQUENCE [LARGE SCALE GENOMIC DNA]</scope>
    <source>
        <strain evidence="19 21">UMB0411</strain>
    </source>
</reference>
<evidence type="ECO:0000256" key="5">
    <source>
        <dbReference type="ARBA" id="ARBA00022960"/>
    </source>
</evidence>
<keyword evidence="5" id="KW-0133">Cell shape</keyword>
<evidence type="ECO:0000256" key="4">
    <source>
        <dbReference type="ARBA" id="ARBA00022692"/>
    </source>
</evidence>
<feature type="transmembrane region" description="Helical" evidence="17">
    <location>
        <begin position="254"/>
        <end position="273"/>
    </location>
</feature>
<dbReference type="Pfam" id="PF01098">
    <property type="entry name" value="FTSW_RODA_SPOVE"/>
    <property type="match status" value="1"/>
</dbReference>
<comment type="function">
    <text evidence="16">Peptidoglycan polymerase that is essential for cell division.</text>
</comment>
<name>A0A9X7FG50_9BIFI</name>
<keyword evidence="19" id="KW-0132">Cell division</keyword>
<dbReference type="GO" id="GO:0008955">
    <property type="term" value="F:peptidoglycan glycosyltransferase activity"/>
    <property type="evidence" value="ECO:0007669"/>
    <property type="project" value="UniProtKB-EC"/>
</dbReference>
<dbReference type="GO" id="GO:0008360">
    <property type="term" value="P:regulation of cell shape"/>
    <property type="evidence" value="ECO:0007669"/>
    <property type="project" value="UniProtKB-KW"/>
</dbReference>
<evidence type="ECO:0000313" key="21">
    <source>
        <dbReference type="Proteomes" id="UP000235293"/>
    </source>
</evidence>
<dbReference type="EC" id="2.4.99.28" evidence="14"/>
<dbReference type="GO" id="GO:0015648">
    <property type="term" value="F:lipid-linked peptidoglycan transporter activity"/>
    <property type="evidence" value="ECO:0007669"/>
    <property type="project" value="TreeGrafter"/>
</dbReference>
<feature type="transmembrane region" description="Helical" evidence="17">
    <location>
        <begin position="521"/>
        <end position="539"/>
    </location>
</feature>
<keyword evidence="19" id="KW-0131">Cell cycle</keyword>
<feature type="transmembrane region" description="Helical" evidence="17">
    <location>
        <begin position="296"/>
        <end position="316"/>
    </location>
</feature>
<evidence type="ECO:0000256" key="10">
    <source>
        <dbReference type="ARBA" id="ARBA00033270"/>
    </source>
</evidence>
<feature type="transmembrane region" description="Helical" evidence="17">
    <location>
        <begin position="225"/>
        <end position="242"/>
    </location>
</feature>
<comment type="catalytic activity">
    <reaction evidence="15">
        <text>[GlcNAc-(1-&gt;4)-Mur2Ac(oyl-L-Ala-gamma-D-Glu-L-Lys-D-Ala-D-Ala)](n)-di-trans,octa-cis-undecaprenyl diphosphate + beta-D-GlcNAc-(1-&gt;4)-Mur2Ac(oyl-L-Ala-gamma-D-Glu-L-Lys-D-Ala-D-Ala)-di-trans,octa-cis-undecaprenyl diphosphate = [GlcNAc-(1-&gt;4)-Mur2Ac(oyl-L-Ala-gamma-D-Glu-L-Lys-D-Ala-D-Ala)](n+1)-di-trans,octa-cis-undecaprenyl diphosphate + di-trans,octa-cis-undecaprenyl diphosphate + H(+)</text>
        <dbReference type="Rhea" id="RHEA:23708"/>
        <dbReference type="Rhea" id="RHEA-COMP:9602"/>
        <dbReference type="Rhea" id="RHEA-COMP:9603"/>
        <dbReference type="ChEBI" id="CHEBI:15378"/>
        <dbReference type="ChEBI" id="CHEBI:58405"/>
        <dbReference type="ChEBI" id="CHEBI:60033"/>
        <dbReference type="ChEBI" id="CHEBI:78435"/>
        <dbReference type="EC" id="2.4.99.28"/>
    </reaction>
</comment>
<evidence type="ECO:0000256" key="1">
    <source>
        <dbReference type="ARBA" id="ARBA00004141"/>
    </source>
</evidence>
<evidence type="ECO:0000256" key="8">
    <source>
        <dbReference type="ARBA" id="ARBA00023136"/>
    </source>
</evidence>
<comment type="similarity">
    <text evidence="11">Belongs to the SEDS family. FtsW subfamily.</text>
</comment>
<keyword evidence="3" id="KW-0808">Transferase</keyword>
<evidence type="ECO:0000256" key="15">
    <source>
        <dbReference type="ARBA" id="ARBA00049902"/>
    </source>
</evidence>
<evidence type="ECO:0000256" key="12">
    <source>
        <dbReference type="ARBA" id="ARBA00041185"/>
    </source>
</evidence>
<evidence type="ECO:0000256" key="17">
    <source>
        <dbReference type="SAM" id="Phobius"/>
    </source>
</evidence>
<evidence type="ECO:0000313" key="19">
    <source>
        <dbReference type="EMBL" id="PMC55542.1"/>
    </source>
</evidence>
<keyword evidence="2" id="KW-0328">Glycosyltransferase</keyword>
<dbReference type="PANTHER" id="PTHR30474">
    <property type="entry name" value="CELL CYCLE PROTEIN"/>
    <property type="match status" value="1"/>
</dbReference>
<reference evidence="18" key="4">
    <citation type="journal article" date="2021" name="Pathogens">
        <title>Discrimination of Gardnerella Species by Combining MALDI-TOF Protein Profile, Chaperonin cpn60 Sequences, and Phenotypic Characteristics.</title>
        <authorList>
            <person name="Bulavaite A."/>
            <person name="Maier T."/>
            <person name="Pleckaityte M."/>
        </authorList>
    </citation>
    <scope>NUCLEOTIDE SEQUENCE</scope>
    <source>
        <strain evidence="18">GV37</strain>
    </source>
</reference>
<dbReference type="GO" id="GO:0032153">
    <property type="term" value="C:cell division site"/>
    <property type="evidence" value="ECO:0007669"/>
    <property type="project" value="TreeGrafter"/>
</dbReference>
<feature type="transmembrane region" description="Helical" evidence="17">
    <location>
        <begin position="485"/>
        <end position="509"/>
    </location>
</feature>
<comment type="subcellular location">
    <subcellularLocation>
        <location evidence="1">Membrane</location>
        <topology evidence="1">Multi-pass membrane protein</topology>
    </subcellularLocation>
</comment>
<evidence type="ECO:0000256" key="7">
    <source>
        <dbReference type="ARBA" id="ARBA00022989"/>
    </source>
</evidence>
<keyword evidence="8 17" id="KW-0472">Membrane</keyword>
<dbReference type="GO" id="GO:0009252">
    <property type="term" value="P:peptidoglycan biosynthetic process"/>
    <property type="evidence" value="ECO:0007669"/>
    <property type="project" value="UniProtKB-KW"/>
</dbReference>
<feature type="transmembrane region" description="Helical" evidence="17">
    <location>
        <begin position="328"/>
        <end position="361"/>
    </location>
</feature>
<dbReference type="GO" id="GO:0005886">
    <property type="term" value="C:plasma membrane"/>
    <property type="evidence" value="ECO:0007669"/>
    <property type="project" value="TreeGrafter"/>
</dbReference>
<evidence type="ECO:0000256" key="2">
    <source>
        <dbReference type="ARBA" id="ARBA00022676"/>
    </source>
</evidence>
<gene>
    <name evidence="18" type="ORF">BVL65_06155</name>
    <name evidence="19" type="ORF">CJ213_05630</name>
</gene>
<keyword evidence="7 17" id="KW-1133">Transmembrane helix</keyword>
<sequence length="553" mass="59502">MVFNSNKPKKFLRSLACKVSEVIMEDHIETDSDSSHSSQKQKFESFKKSIRTSASKVGESVSKAGAYASKAGKELGKSVGKSVSKSVSSSVTKVGKSVGSSLNESVKFVKDVKKSKAAKPAKPAKLAKPANTAKPAKSIKYAKLAHTVSGIFSSKKDYSKNSLERKTQDSELKKYVGLRSLTNPLWCLYGMRVSVVILSIFGLFMVFSSSSVTMITYGIAPWGQGVNQTMYCVLGLIGYIFASRLPVTVYRRYVAVIYIISVIAQFLTFVPGLRREVNGNAGWIAFGPMTLQPAEITKLALCIWLPVALIAAKQAYERVQMRAYIPVAAGLGVSLLLVIAGKDLGTALIIILIALIAFYLGGFPTKWLVGSIFIACIMVALLVLTSQNRMRRILATLHGCDAKSAKGVCFQAIHAQYAMASGGLLGVGIGNSREKWNYLPYAHNDFIFAIIGEEMGFLVAAAVILLYVIIGWCILSSALKAKSQFISITLMCIATWIVGQGLVNILVVVQILPVMGVPMPFVSAGGSSLVMCLVAIGVADGLMRSNPQLTISK</sequence>
<keyword evidence="20" id="KW-1185">Reference proteome</keyword>
<feature type="transmembrane region" description="Helical" evidence="17">
    <location>
        <begin position="195"/>
        <end position="219"/>
    </location>
</feature>
<keyword evidence="6" id="KW-0573">Peptidoglycan synthesis</keyword>
<dbReference type="Proteomes" id="UP000186260">
    <property type="component" value="Chromosome"/>
</dbReference>
<evidence type="ECO:0000256" key="3">
    <source>
        <dbReference type="ARBA" id="ARBA00022679"/>
    </source>
</evidence>
<evidence type="ECO:0000256" key="16">
    <source>
        <dbReference type="ARBA" id="ARBA00049966"/>
    </source>
</evidence>
<evidence type="ECO:0000313" key="20">
    <source>
        <dbReference type="Proteomes" id="UP000186260"/>
    </source>
</evidence>
<evidence type="ECO:0000256" key="11">
    <source>
        <dbReference type="ARBA" id="ARBA00038053"/>
    </source>
</evidence>
<keyword evidence="4 17" id="KW-0812">Transmembrane</keyword>
<evidence type="ECO:0000256" key="14">
    <source>
        <dbReference type="ARBA" id="ARBA00044770"/>
    </source>
</evidence>
<dbReference type="GO" id="GO:0051301">
    <property type="term" value="P:cell division"/>
    <property type="evidence" value="ECO:0007669"/>
    <property type="project" value="UniProtKB-KW"/>
</dbReference>
<reference evidence="20" key="1">
    <citation type="submission" date="2017-01" db="EMBL/GenBank/DDBJ databases">
        <title>Gardnerella vaginalis bacteremia associated with severe acute encephalopathy in a young female patient: Case Report and characterization of the isolate.</title>
        <authorList>
            <person name="Tankovic J."/>
            <person name="Timinskas A."/>
            <person name="Zilnyte M."/>
            <person name="Janulaitiene M."/>
            <person name="Zvirbliene A."/>
            <person name="Pleckaityte M."/>
        </authorList>
    </citation>
    <scope>NUCLEOTIDE SEQUENCE [LARGE SCALE GENOMIC DNA]</scope>
    <source>
        <strain evidence="20">GV37</strain>
    </source>
</reference>
<evidence type="ECO:0000256" key="13">
    <source>
        <dbReference type="ARBA" id="ARBA00041418"/>
    </source>
</evidence>
<dbReference type="Proteomes" id="UP000235293">
    <property type="component" value="Unassembled WGS sequence"/>
</dbReference>
<dbReference type="EMBL" id="PNGY01000001">
    <property type="protein sequence ID" value="PMC55542.1"/>
    <property type="molecule type" value="Genomic_DNA"/>
</dbReference>
<dbReference type="PANTHER" id="PTHR30474:SF2">
    <property type="entry name" value="PEPTIDOGLYCAN GLYCOSYLTRANSFERASE FTSW-RELATED"/>
    <property type="match status" value="1"/>
</dbReference>
<evidence type="ECO:0000256" key="6">
    <source>
        <dbReference type="ARBA" id="ARBA00022984"/>
    </source>
</evidence>
<organism evidence="19 21">
    <name type="scientific">Gardnerella swidsinskii</name>
    <dbReference type="NCBI Taxonomy" id="2792979"/>
    <lineage>
        <taxon>Bacteria</taxon>
        <taxon>Bacillati</taxon>
        <taxon>Actinomycetota</taxon>
        <taxon>Actinomycetes</taxon>
        <taxon>Bifidobacteriales</taxon>
        <taxon>Bifidobacteriaceae</taxon>
        <taxon>Gardnerella</taxon>
    </lineage>
</organism>
<reference evidence="18" key="2">
    <citation type="submission" date="2017-01" db="EMBL/GenBank/DDBJ databases">
        <authorList>
            <person name="Timinskas A."/>
        </authorList>
    </citation>
    <scope>NUCLEOTIDE SEQUENCE</scope>
    <source>
        <strain evidence="18">GV37</strain>
    </source>
</reference>
<evidence type="ECO:0000313" key="18">
    <source>
        <dbReference type="EMBL" id="APW19106.1"/>
    </source>
</evidence>
<proteinExistence type="inferred from homology"/>
<dbReference type="EMBL" id="CP019058">
    <property type="protein sequence ID" value="APW19106.1"/>
    <property type="molecule type" value="Genomic_DNA"/>
</dbReference>
<accession>A0A9X7FG50</accession>
<protein>
    <recommendedName>
        <fullName evidence="12">Probable peptidoglycan glycosyltransferase FtsW</fullName>
        <ecNumber evidence="14">2.4.99.28</ecNumber>
    </recommendedName>
    <alternativeName>
        <fullName evidence="13">Cell division protein FtsW</fullName>
    </alternativeName>
    <alternativeName>
        <fullName evidence="10">Cell wall polymerase</fullName>
    </alternativeName>
    <alternativeName>
        <fullName evidence="9">Peptidoglycan polymerase</fullName>
    </alternativeName>
</protein>
<dbReference type="InterPro" id="IPR001182">
    <property type="entry name" value="FtsW/RodA"/>
</dbReference>
<feature type="transmembrane region" description="Helical" evidence="17">
    <location>
        <begin position="367"/>
        <end position="384"/>
    </location>
</feature>
<dbReference type="AlphaFoldDB" id="A0A9X7FG50"/>
<evidence type="ECO:0000256" key="9">
    <source>
        <dbReference type="ARBA" id="ARBA00032370"/>
    </source>
</evidence>
<feature type="transmembrane region" description="Helical" evidence="17">
    <location>
        <begin position="457"/>
        <end position="479"/>
    </location>
</feature>